<keyword evidence="16 19" id="KW-0472">Membrane</keyword>
<dbReference type="GO" id="GO:0005743">
    <property type="term" value="C:mitochondrial inner membrane"/>
    <property type="evidence" value="ECO:0007669"/>
    <property type="project" value="UniProtKB-SubCell"/>
</dbReference>
<feature type="transmembrane region" description="Helical" evidence="19">
    <location>
        <begin position="6"/>
        <end position="30"/>
    </location>
</feature>
<dbReference type="InterPro" id="IPR050175">
    <property type="entry name" value="Complex_I_Subunit_2"/>
</dbReference>
<feature type="transmembrane region" description="Helical" evidence="19">
    <location>
        <begin position="50"/>
        <end position="74"/>
    </location>
</feature>
<evidence type="ECO:0000256" key="2">
    <source>
        <dbReference type="ARBA" id="ARBA00004448"/>
    </source>
</evidence>
<evidence type="ECO:0000256" key="1">
    <source>
        <dbReference type="ARBA" id="ARBA00003257"/>
    </source>
</evidence>
<evidence type="ECO:0000256" key="11">
    <source>
        <dbReference type="ARBA" id="ARBA00022982"/>
    </source>
</evidence>
<feature type="transmembrane region" description="Helical" evidence="19">
    <location>
        <begin position="112"/>
        <end position="131"/>
    </location>
</feature>
<keyword evidence="7" id="KW-0679">Respiratory chain</keyword>
<feature type="transmembrane region" description="Helical" evidence="19">
    <location>
        <begin position="227"/>
        <end position="253"/>
    </location>
</feature>
<evidence type="ECO:0000256" key="13">
    <source>
        <dbReference type="ARBA" id="ARBA00023027"/>
    </source>
</evidence>
<evidence type="ECO:0000256" key="15">
    <source>
        <dbReference type="ARBA" id="ARBA00023128"/>
    </source>
</evidence>
<keyword evidence="12 19" id="KW-1133">Transmembrane helix</keyword>
<dbReference type="GO" id="GO:0006120">
    <property type="term" value="P:mitochondrial electron transport, NADH to ubiquinone"/>
    <property type="evidence" value="ECO:0007669"/>
    <property type="project" value="TreeGrafter"/>
</dbReference>
<dbReference type="Pfam" id="PF00361">
    <property type="entry name" value="Proton_antipo_M"/>
    <property type="match status" value="1"/>
</dbReference>
<gene>
    <name evidence="21" type="primary">ND2</name>
</gene>
<sequence>MYFKKMMLWILMITIIMTISSNTWFIYWLLMEINLMAFIPIMNNHKMNNYLSIIVYFIVQSFSSALFFFSSFLFTLNESLLFINILNIAILIKLSIIPFHYWILLMSESLDFFPLFILLTMQKMIPLLIMDKFMMDLSMYFVMFSTILSSLFMMKLKLLKKVLILSSISHLGWILSMIFFKINFWITYLAIYSLIINSIIQTCQNLNIFSIKHMMMMKMQKKIKLHLVTNMMSLGGMPPFLGFFIKAMSILILMKQMSIFIFVLIISSLMNLFIYMRMMTPFLFLSYKNPMGFLYFFNFKKFFFKINLIMLIFTLNMFMM</sequence>
<protein>
    <recommendedName>
        <fullName evidence="5">NADH-ubiquinone oxidoreductase chain 2</fullName>
        <ecNumber evidence="4">7.1.1.2</ecNumber>
    </recommendedName>
    <alternativeName>
        <fullName evidence="17">NADH dehydrogenase subunit 2</fullName>
    </alternativeName>
</protein>
<keyword evidence="9" id="KW-0999">Mitochondrion inner membrane</keyword>
<evidence type="ECO:0000256" key="10">
    <source>
        <dbReference type="ARBA" id="ARBA00022967"/>
    </source>
</evidence>
<comment type="catalytic activity">
    <reaction evidence="18">
        <text>a ubiquinone + NADH + 5 H(+)(in) = a ubiquinol + NAD(+) + 4 H(+)(out)</text>
        <dbReference type="Rhea" id="RHEA:29091"/>
        <dbReference type="Rhea" id="RHEA-COMP:9565"/>
        <dbReference type="Rhea" id="RHEA-COMP:9566"/>
        <dbReference type="ChEBI" id="CHEBI:15378"/>
        <dbReference type="ChEBI" id="CHEBI:16389"/>
        <dbReference type="ChEBI" id="CHEBI:17976"/>
        <dbReference type="ChEBI" id="CHEBI:57540"/>
        <dbReference type="ChEBI" id="CHEBI:57945"/>
        <dbReference type="EC" id="7.1.1.2"/>
    </reaction>
</comment>
<dbReference type="PANTHER" id="PTHR46552">
    <property type="entry name" value="NADH-UBIQUINONE OXIDOREDUCTASE CHAIN 2"/>
    <property type="match status" value="1"/>
</dbReference>
<keyword evidence="11" id="KW-0249">Electron transport</keyword>
<dbReference type="PANTHER" id="PTHR46552:SF1">
    <property type="entry name" value="NADH-UBIQUINONE OXIDOREDUCTASE CHAIN 2"/>
    <property type="match status" value="1"/>
</dbReference>
<keyword evidence="15 21" id="KW-0496">Mitochondrion</keyword>
<evidence type="ECO:0000256" key="17">
    <source>
        <dbReference type="ARBA" id="ARBA00031028"/>
    </source>
</evidence>
<keyword evidence="6" id="KW-0813">Transport</keyword>
<evidence type="ECO:0000256" key="16">
    <source>
        <dbReference type="ARBA" id="ARBA00023136"/>
    </source>
</evidence>
<dbReference type="InterPro" id="IPR001750">
    <property type="entry name" value="ND/Mrp_TM"/>
</dbReference>
<organism evidence="21">
    <name type="scientific">Hyalomma aegyptium</name>
    <dbReference type="NCBI Taxonomy" id="72854"/>
    <lineage>
        <taxon>Eukaryota</taxon>
        <taxon>Metazoa</taxon>
        <taxon>Ecdysozoa</taxon>
        <taxon>Arthropoda</taxon>
        <taxon>Chelicerata</taxon>
        <taxon>Arachnida</taxon>
        <taxon>Acari</taxon>
        <taxon>Parasitiformes</taxon>
        <taxon>Ixodida</taxon>
        <taxon>Ixodoidea</taxon>
        <taxon>Ixodidae</taxon>
        <taxon>Hyalomminae</taxon>
        <taxon>Hyalomma</taxon>
    </lineage>
</organism>
<evidence type="ECO:0000256" key="19">
    <source>
        <dbReference type="SAM" id="Phobius"/>
    </source>
</evidence>
<comment type="subcellular location">
    <subcellularLocation>
        <location evidence="2">Mitochondrion inner membrane</location>
        <topology evidence="2">Multi-pass membrane protein</topology>
    </subcellularLocation>
</comment>
<evidence type="ECO:0000259" key="20">
    <source>
        <dbReference type="Pfam" id="PF00361"/>
    </source>
</evidence>
<keyword evidence="8 19" id="KW-0812">Transmembrane</keyword>
<evidence type="ECO:0000256" key="6">
    <source>
        <dbReference type="ARBA" id="ARBA00022448"/>
    </source>
</evidence>
<evidence type="ECO:0000313" key="21">
    <source>
        <dbReference type="EMBL" id="QVV23840.1"/>
    </source>
</evidence>
<evidence type="ECO:0000256" key="9">
    <source>
        <dbReference type="ARBA" id="ARBA00022792"/>
    </source>
</evidence>
<keyword evidence="10" id="KW-1278">Translocase</keyword>
<comment type="function">
    <text evidence="1">Core subunit of the mitochondrial membrane respiratory chain NADH dehydrogenase (Complex I) that is believed to belong to the minimal assembly required for catalysis. Complex I functions in the transfer of electrons from NADH to the respiratory chain. The immediate electron acceptor for the enzyme is believed to be ubiquinone.</text>
</comment>
<dbReference type="AlphaFoldDB" id="A0A8E7DN06"/>
<evidence type="ECO:0000256" key="18">
    <source>
        <dbReference type="ARBA" id="ARBA00049551"/>
    </source>
</evidence>
<evidence type="ECO:0000256" key="3">
    <source>
        <dbReference type="ARBA" id="ARBA00007012"/>
    </source>
</evidence>
<feature type="domain" description="NADH:quinone oxidoreductase/Mrp antiporter transmembrane" evidence="20">
    <location>
        <begin position="21"/>
        <end position="269"/>
    </location>
</feature>
<accession>A0A8E7DN06</accession>
<reference evidence="21" key="1">
    <citation type="submission" date="2021-01" db="EMBL/GenBank/DDBJ databases">
        <authorList>
            <person name="Ciloglu A."/>
            <person name="Yildirim A."/>
            <person name="Ibis O."/>
            <person name="Aktas M."/>
            <person name="Duzlu O."/>
            <person name="Onder Z."/>
            <person name="Simsek E."/>
            <person name="Yetismis G."/>
            <person name="Inci A."/>
        </authorList>
    </citation>
    <scope>NUCLEOTIDE SEQUENCE</scope>
    <source>
        <strain evidence="21">HaegypTR1</strain>
    </source>
</reference>
<evidence type="ECO:0000256" key="5">
    <source>
        <dbReference type="ARBA" id="ARBA00021008"/>
    </source>
</evidence>
<feature type="transmembrane region" description="Helical" evidence="19">
    <location>
        <begin position="299"/>
        <end position="319"/>
    </location>
</feature>
<comment type="similarity">
    <text evidence="3">Belongs to the complex I subunit 2 family.</text>
</comment>
<keyword evidence="14" id="KW-0830">Ubiquinone</keyword>
<evidence type="ECO:0000256" key="12">
    <source>
        <dbReference type="ARBA" id="ARBA00022989"/>
    </source>
</evidence>
<evidence type="ECO:0000256" key="7">
    <source>
        <dbReference type="ARBA" id="ARBA00022660"/>
    </source>
</evidence>
<evidence type="ECO:0000256" key="14">
    <source>
        <dbReference type="ARBA" id="ARBA00023075"/>
    </source>
</evidence>
<dbReference type="GO" id="GO:0008137">
    <property type="term" value="F:NADH dehydrogenase (ubiquinone) activity"/>
    <property type="evidence" value="ECO:0007669"/>
    <property type="project" value="UniProtKB-EC"/>
</dbReference>
<geneLocation type="mitochondrion" evidence="21"/>
<dbReference type="EMBL" id="MW546280">
    <property type="protein sequence ID" value="QVV23840.1"/>
    <property type="molecule type" value="Genomic_DNA"/>
</dbReference>
<feature type="transmembrane region" description="Helical" evidence="19">
    <location>
        <begin position="80"/>
        <end position="105"/>
    </location>
</feature>
<evidence type="ECO:0000256" key="8">
    <source>
        <dbReference type="ARBA" id="ARBA00022692"/>
    </source>
</evidence>
<dbReference type="EC" id="7.1.1.2" evidence="4"/>
<name>A0A8E7DN06_9ACAR</name>
<feature type="transmembrane region" description="Helical" evidence="19">
    <location>
        <begin position="137"/>
        <end position="155"/>
    </location>
</feature>
<evidence type="ECO:0000256" key="4">
    <source>
        <dbReference type="ARBA" id="ARBA00012944"/>
    </source>
</evidence>
<proteinExistence type="inferred from homology"/>
<feature type="transmembrane region" description="Helical" evidence="19">
    <location>
        <begin position="259"/>
        <end position="278"/>
    </location>
</feature>
<keyword evidence="13" id="KW-0520">NAD</keyword>